<feature type="transmembrane region" description="Helical" evidence="1">
    <location>
        <begin position="43"/>
        <end position="71"/>
    </location>
</feature>
<accession>A0A2X2SZW3</accession>
<evidence type="ECO:0000313" key="2">
    <source>
        <dbReference type="EMBL" id="SQA93723.1"/>
    </source>
</evidence>
<dbReference type="Proteomes" id="UP000250169">
    <property type="component" value="Unassembled WGS sequence"/>
</dbReference>
<keyword evidence="1" id="KW-1133">Transmembrane helix</keyword>
<protein>
    <submittedName>
        <fullName evidence="2">Uncharacterized protein</fullName>
    </submittedName>
</protein>
<name>A0A2X2SZW3_CAPOC</name>
<gene>
    <name evidence="2" type="ORF">NCTC11545_01099</name>
</gene>
<keyword evidence="1" id="KW-0472">Membrane</keyword>
<keyword evidence="1" id="KW-0812">Transmembrane</keyword>
<dbReference type="AlphaFoldDB" id="A0A2X2SZW3"/>
<evidence type="ECO:0000313" key="3">
    <source>
        <dbReference type="Proteomes" id="UP000250169"/>
    </source>
</evidence>
<feature type="transmembrane region" description="Helical" evidence="1">
    <location>
        <begin position="9"/>
        <end position="31"/>
    </location>
</feature>
<organism evidence="2 3">
    <name type="scientific">Capnocytophaga ochracea</name>
    <dbReference type="NCBI Taxonomy" id="1018"/>
    <lineage>
        <taxon>Bacteria</taxon>
        <taxon>Pseudomonadati</taxon>
        <taxon>Bacteroidota</taxon>
        <taxon>Flavobacteriia</taxon>
        <taxon>Flavobacteriales</taxon>
        <taxon>Flavobacteriaceae</taxon>
        <taxon>Capnocytophaga</taxon>
    </lineage>
</organism>
<sequence>MHFSQKRELFLFPITTLLPSLIVRFLFVISLSVRATRTIICSFFVRLFFICSCGSHRLLFVLCSFFVRLLFVNCLSARVARTCPCGSHLLVRLALPIVLRPRIGFLLKLVPLRGFGGFRRTVTRH</sequence>
<reference evidence="2 3" key="1">
    <citation type="submission" date="2018-06" db="EMBL/GenBank/DDBJ databases">
        <authorList>
            <consortium name="Pathogen Informatics"/>
            <person name="Doyle S."/>
        </authorList>
    </citation>
    <scope>NUCLEOTIDE SEQUENCE [LARGE SCALE GENOMIC DNA]</scope>
    <source>
        <strain evidence="2 3">NCTC11545</strain>
    </source>
</reference>
<evidence type="ECO:0000256" key="1">
    <source>
        <dbReference type="SAM" id="Phobius"/>
    </source>
</evidence>
<dbReference type="EMBL" id="UAVS01000005">
    <property type="protein sequence ID" value="SQA93723.1"/>
    <property type="molecule type" value="Genomic_DNA"/>
</dbReference>
<proteinExistence type="predicted"/>